<dbReference type="AlphaFoldDB" id="A0AAE3XR79"/>
<keyword evidence="1" id="KW-0812">Transmembrane</keyword>
<evidence type="ECO:0000313" key="3">
    <source>
        <dbReference type="EMBL" id="MDR6241190.1"/>
    </source>
</evidence>
<keyword evidence="1" id="KW-1133">Transmembrane helix</keyword>
<dbReference type="Proteomes" id="UP001185092">
    <property type="component" value="Unassembled WGS sequence"/>
</dbReference>
<comment type="caution">
    <text evidence="3">The sequence shown here is derived from an EMBL/GenBank/DDBJ whole genome shotgun (WGS) entry which is preliminary data.</text>
</comment>
<dbReference type="EMBL" id="JAVDQD010000006">
    <property type="protein sequence ID" value="MDR6241190.1"/>
    <property type="molecule type" value="Genomic_DNA"/>
</dbReference>
<evidence type="ECO:0000313" key="4">
    <source>
        <dbReference type="Proteomes" id="UP001185092"/>
    </source>
</evidence>
<feature type="transmembrane region" description="Helical" evidence="1">
    <location>
        <begin position="196"/>
        <end position="213"/>
    </location>
</feature>
<organism evidence="3 4">
    <name type="scientific">Aureibacter tunicatorum</name>
    <dbReference type="NCBI Taxonomy" id="866807"/>
    <lineage>
        <taxon>Bacteria</taxon>
        <taxon>Pseudomonadati</taxon>
        <taxon>Bacteroidota</taxon>
        <taxon>Cytophagia</taxon>
        <taxon>Cytophagales</taxon>
        <taxon>Persicobacteraceae</taxon>
        <taxon>Aureibacter</taxon>
    </lineage>
</organism>
<dbReference type="RefSeq" id="WP_309941773.1">
    <property type="nucleotide sequence ID" value="NZ_AP025305.1"/>
</dbReference>
<proteinExistence type="predicted"/>
<evidence type="ECO:0000256" key="1">
    <source>
        <dbReference type="SAM" id="Phobius"/>
    </source>
</evidence>
<gene>
    <name evidence="3" type="ORF">HNQ88_004266</name>
</gene>
<name>A0AAE3XR79_9BACT</name>
<keyword evidence="2" id="KW-0732">Signal</keyword>
<sequence>MKRPISILFFILFSHLIFADEPPCWCEFSIKSDNGLYQADIEFEKSDSLKEPWERRWTIKVYDMKLDTSLIWSSKFFQDGYGGGVLSNDGQIYAYLNDWIDMKEPPNQVVIYTPQKTFRYSGKDLGLKPDNYSHTVSHQIWMDEYELIPNRFSDSTNLRIKTDDFKEILINVKSSKIENSIANSKFVEEHNMLKKYGIGILIFIGLGILLITLKNKKRA</sequence>
<accession>A0AAE3XR79</accession>
<feature type="chain" id="PRO_5041992399" evidence="2">
    <location>
        <begin position="20"/>
        <end position="219"/>
    </location>
</feature>
<feature type="signal peptide" evidence="2">
    <location>
        <begin position="1"/>
        <end position="19"/>
    </location>
</feature>
<keyword evidence="1" id="KW-0472">Membrane</keyword>
<reference evidence="3" key="1">
    <citation type="submission" date="2023-07" db="EMBL/GenBank/DDBJ databases">
        <title>Genomic Encyclopedia of Type Strains, Phase IV (KMG-IV): sequencing the most valuable type-strain genomes for metagenomic binning, comparative biology and taxonomic classification.</title>
        <authorList>
            <person name="Goeker M."/>
        </authorList>
    </citation>
    <scope>NUCLEOTIDE SEQUENCE</scope>
    <source>
        <strain evidence="3">DSM 26174</strain>
    </source>
</reference>
<evidence type="ECO:0000256" key="2">
    <source>
        <dbReference type="SAM" id="SignalP"/>
    </source>
</evidence>
<protein>
    <submittedName>
        <fullName evidence="3">Uncharacterized protein</fullName>
    </submittedName>
</protein>
<keyword evidence="4" id="KW-1185">Reference proteome</keyword>